<feature type="transmembrane region" description="Helical" evidence="7">
    <location>
        <begin position="646"/>
        <end position="668"/>
    </location>
</feature>
<dbReference type="AlphaFoldDB" id="A0A0K8SM93"/>
<dbReference type="SMART" id="SM00382">
    <property type="entry name" value="AAA"/>
    <property type="match status" value="1"/>
</dbReference>
<dbReference type="Pfam" id="PF00005">
    <property type="entry name" value="ABC_tran"/>
    <property type="match status" value="1"/>
</dbReference>
<keyword evidence="2 7" id="KW-0812">Transmembrane</keyword>
<feature type="transmembrane region" description="Helical" evidence="7">
    <location>
        <begin position="587"/>
        <end position="608"/>
    </location>
</feature>
<evidence type="ECO:0000256" key="3">
    <source>
        <dbReference type="ARBA" id="ARBA00022741"/>
    </source>
</evidence>
<evidence type="ECO:0000256" key="1">
    <source>
        <dbReference type="ARBA" id="ARBA00004141"/>
    </source>
</evidence>
<dbReference type="GO" id="GO:0016020">
    <property type="term" value="C:membrane"/>
    <property type="evidence" value="ECO:0007669"/>
    <property type="project" value="UniProtKB-SubCell"/>
</dbReference>
<organism evidence="9">
    <name type="scientific">Lygus hesperus</name>
    <name type="common">Western plant bug</name>
    <dbReference type="NCBI Taxonomy" id="30085"/>
    <lineage>
        <taxon>Eukaryota</taxon>
        <taxon>Metazoa</taxon>
        <taxon>Ecdysozoa</taxon>
        <taxon>Arthropoda</taxon>
        <taxon>Hexapoda</taxon>
        <taxon>Insecta</taxon>
        <taxon>Pterygota</taxon>
        <taxon>Neoptera</taxon>
        <taxon>Paraneoptera</taxon>
        <taxon>Hemiptera</taxon>
        <taxon>Heteroptera</taxon>
        <taxon>Panheteroptera</taxon>
        <taxon>Cimicomorpha</taxon>
        <taxon>Miridae</taxon>
        <taxon>Mirini</taxon>
        <taxon>Lygus</taxon>
    </lineage>
</organism>
<dbReference type="PROSITE" id="PS50893">
    <property type="entry name" value="ABC_TRANSPORTER_2"/>
    <property type="match status" value="1"/>
</dbReference>
<dbReference type="InterPro" id="IPR003593">
    <property type="entry name" value="AAA+_ATPase"/>
</dbReference>
<dbReference type="Pfam" id="PF12698">
    <property type="entry name" value="ABC2_membrane_3"/>
    <property type="match status" value="1"/>
</dbReference>
<dbReference type="GO" id="GO:0005524">
    <property type="term" value="F:ATP binding"/>
    <property type="evidence" value="ECO:0007669"/>
    <property type="project" value="UniProtKB-KW"/>
</dbReference>
<protein>
    <recommendedName>
        <fullName evidence="8">ABC transporter domain-containing protein</fullName>
    </recommendedName>
</protein>
<feature type="transmembrane region" description="Helical" evidence="7">
    <location>
        <begin position="552"/>
        <end position="580"/>
    </location>
</feature>
<dbReference type="Gene3D" id="3.40.50.300">
    <property type="entry name" value="P-loop containing nucleotide triphosphate hydrolases"/>
    <property type="match status" value="1"/>
</dbReference>
<evidence type="ECO:0000313" key="9">
    <source>
        <dbReference type="EMBL" id="JAG54457.1"/>
    </source>
</evidence>
<dbReference type="SUPFAM" id="SSF52540">
    <property type="entry name" value="P-loop containing nucleoside triphosphate hydrolases"/>
    <property type="match status" value="1"/>
</dbReference>
<evidence type="ECO:0000259" key="8">
    <source>
        <dbReference type="PROSITE" id="PS50893"/>
    </source>
</evidence>
<keyword evidence="6 7" id="KW-0472">Membrane</keyword>
<feature type="domain" description="ABC transporter" evidence="8">
    <location>
        <begin position="10"/>
        <end position="232"/>
    </location>
</feature>
<evidence type="ECO:0000256" key="5">
    <source>
        <dbReference type="ARBA" id="ARBA00022989"/>
    </source>
</evidence>
<comment type="subcellular location">
    <subcellularLocation>
        <location evidence="1">Membrane</location>
        <topology evidence="1">Multi-pass membrane protein</topology>
    </subcellularLocation>
</comment>
<keyword evidence="4" id="KW-0067">ATP-binding</keyword>
<dbReference type="GO" id="GO:0016887">
    <property type="term" value="F:ATP hydrolysis activity"/>
    <property type="evidence" value="ECO:0007669"/>
    <property type="project" value="InterPro"/>
</dbReference>
<keyword evidence="5 7" id="KW-1133">Transmembrane helix</keyword>
<evidence type="ECO:0000256" key="7">
    <source>
        <dbReference type="SAM" id="Phobius"/>
    </source>
</evidence>
<feature type="transmembrane region" description="Helical" evidence="7">
    <location>
        <begin position="513"/>
        <end position="532"/>
    </location>
</feature>
<dbReference type="CDD" id="cd03230">
    <property type="entry name" value="ABC_DR_subfamily_A"/>
    <property type="match status" value="1"/>
</dbReference>
<dbReference type="InterPro" id="IPR013525">
    <property type="entry name" value="ABC2_TM"/>
</dbReference>
<keyword evidence="3" id="KW-0547">Nucleotide-binding</keyword>
<reference evidence="9" key="1">
    <citation type="submission" date="2014-09" db="EMBL/GenBank/DDBJ databases">
        <authorList>
            <person name="Magalhaes I.L.F."/>
            <person name="Oliveira U."/>
            <person name="Santos F.R."/>
            <person name="Vidigal T.H.D.A."/>
            <person name="Brescovit A.D."/>
            <person name="Santos A.J."/>
        </authorList>
    </citation>
    <scope>NUCLEOTIDE SEQUENCE</scope>
</reference>
<dbReference type="PROSITE" id="PS00211">
    <property type="entry name" value="ABC_TRANSPORTER_1"/>
    <property type="match status" value="1"/>
</dbReference>
<dbReference type="PANTHER" id="PTHR43038">
    <property type="entry name" value="ATP-BINDING CASSETTE, SUB-FAMILY H, MEMBER 1"/>
    <property type="match status" value="1"/>
</dbReference>
<feature type="transmembrane region" description="Helical" evidence="7">
    <location>
        <begin position="482"/>
        <end position="501"/>
    </location>
</feature>
<name>A0A0K8SM93_LYGHE</name>
<accession>A0A0K8SM93</accession>
<dbReference type="InterPro" id="IPR017871">
    <property type="entry name" value="ABC_transporter-like_CS"/>
</dbReference>
<dbReference type="InterPro" id="IPR027417">
    <property type="entry name" value="P-loop_NTPase"/>
</dbReference>
<feature type="transmembrane region" description="Helical" evidence="7">
    <location>
        <begin position="286"/>
        <end position="307"/>
    </location>
</feature>
<sequence>MTVTGERLCVCVRDAWKRYSPKVVILKGLNMSVVEGSIYGLLGPSGCGKTSLLSCIVGVRTLDSGTIDVTATRKIQVGFMPQEISLNKEFTVSEVFHFYGVIYGMSEEQITRRGAELVKFLQIPSDDRYIGNCSGGQQRRISMAVTLLHDPAILILDEPTVGVDPVLCADIWAHFLDLVNNKGKTIIITTHYIEEAKNANRIGLMRGGVLLAEEPPLALLRKYNADSLEAVFLKLSAKQETDDIDPSTQYYPPKKPYPLPLQNEKTFVFSRFRAQMIKNINWTRRNLPVTGFVIILPALLFFIMGHLSNVKNGDYPVSLRPLALVNDEVEDCRNTTPYLKLHKTCQLTRPFSCRYVDGLRTVFEMVEFDVLEDAKEAVRHAHAYGVIRFGANFSQNMMLRLKDQTAAPKAAIDGSDVEAFLDMSEYGYTVRTVRELGMKLLDLLQDICEECGYERKIAAIPIHLEQEVYTVSDIVHCFVPPYFGSVAFYTTTMFTSSSIVMERSSGLFERSKIAGLTMVEIIAAHVVMQIIVMELQNTLSFLVLYALLSNPMAGSAGTAWLIMTFNQLAGMVFGFFLSILIQVEKNVAYAGITTVLTLFMLTGTLWPVQGIHWLFKPVSAMLPVRYSGEAYLNVALRGLGLNHMSVIKGLIAPVVAIATLIALSALAVKTGLGSFD</sequence>
<evidence type="ECO:0000256" key="6">
    <source>
        <dbReference type="ARBA" id="ARBA00023136"/>
    </source>
</evidence>
<dbReference type="GO" id="GO:0140359">
    <property type="term" value="F:ABC-type transporter activity"/>
    <property type="evidence" value="ECO:0007669"/>
    <property type="project" value="InterPro"/>
</dbReference>
<dbReference type="EMBL" id="GBRD01011367">
    <property type="protein sequence ID" value="JAG54457.1"/>
    <property type="molecule type" value="Transcribed_RNA"/>
</dbReference>
<dbReference type="InterPro" id="IPR003439">
    <property type="entry name" value="ABC_transporter-like_ATP-bd"/>
</dbReference>
<evidence type="ECO:0000256" key="2">
    <source>
        <dbReference type="ARBA" id="ARBA00022692"/>
    </source>
</evidence>
<dbReference type="PANTHER" id="PTHR43038:SF3">
    <property type="entry name" value="ABC TRANSPORTER G FAMILY MEMBER 20 ISOFORM X1"/>
    <property type="match status" value="1"/>
</dbReference>
<evidence type="ECO:0000256" key="4">
    <source>
        <dbReference type="ARBA" id="ARBA00022840"/>
    </source>
</evidence>
<proteinExistence type="predicted"/>